<organism evidence="2 3">
    <name type="scientific">Diploptera punctata</name>
    <name type="common">Pacific beetle cockroach</name>
    <dbReference type="NCBI Taxonomy" id="6984"/>
    <lineage>
        <taxon>Eukaryota</taxon>
        <taxon>Metazoa</taxon>
        <taxon>Ecdysozoa</taxon>
        <taxon>Arthropoda</taxon>
        <taxon>Hexapoda</taxon>
        <taxon>Insecta</taxon>
        <taxon>Pterygota</taxon>
        <taxon>Neoptera</taxon>
        <taxon>Polyneoptera</taxon>
        <taxon>Dictyoptera</taxon>
        <taxon>Blattodea</taxon>
        <taxon>Blaberoidea</taxon>
        <taxon>Blaberidae</taxon>
        <taxon>Diplopterinae</taxon>
        <taxon>Diploptera</taxon>
    </lineage>
</organism>
<comment type="caution">
    <text evidence="2">The sequence shown here is derived from an EMBL/GenBank/DDBJ whole genome shotgun (WGS) entry which is preliminary data.</text>
</comment>
<accession>A0AAD7ZBP2</accession>
<feature type="non-terminal residue" evidence="2">
    <location>
        <position position="181"/>
    </location>
</feature>
<dbReference type="AlphaFoldDB" id="A0AAD7ZBP2"/>
<sequence>GTFKNIFGLLAVVLRLVVPQRFVGHPASSRVVLRLAILREREREHGSFLNAADSLKTAPGREVLHSYNVTVDRLDILPVPVRAAEFAWHRRVSLRTSPTSHVDHLELDAAAAAQEINSTTIGNAEDESGGSFLKQCIGITESINGQFAPGTNWYTFLDKLKSSSMLEFLSGNRVFTYFNKA</sequence>
<feature type="non-terminal residue" evidence="2">
    <location>
        <position position="1"/>
    </location>
</feature>
<keyword evidence="1" id="KW-0732">Signal</keyword>
<name>A0AAD7ZBP2_DIPPU</name>
<evidence type="ECO:0000256" key="1">
    <source>
        <dbReference type="SAM" id="SignalP"/>
    </source>
</evidence>
<feature type="chain" id="PRO_5042159421" evidence="1">
    <location>
        <begin position="20"/>
        <end position="181"/>
    </location>
</feature>
<evidence type="ECO:0000313" key="3">
    <source>
        <dbReference type="Proteomes" id="UP001233999"/>
    </source>
</evidence>
<keyword evidence="3" id="KW-1185">Reference proteome</keyword>
<dbReference type="EMBL" id="JASPKZ010009364">
    <property type="protein sequence ID" value="KAJ9577366.1"/>
    <property type="molecule type" value="Genomic_DNA"/>
</dbReference>
<reference evidence="2" key="1">
    <citation type="journal article" date="2023" name="IScience">
        <title>Live-bearing cockroach genome reveals convergent evolutionary mechanisms linked to viviparity in insects and beyond.</title>
        <authorList>
            <person name="Fouks B."/>
            <person name="Harrison M.C."/>
            <person name="Mikhailova A.A."/>
            <person name="Marchal E."/>
            <person name="English S."/>
            <person name="Carruthers M."/>
            <person name="Jennings E.C."/>
            <person name="Chiamaka E.L."/>
            <person name="Frigard R.A."/>
            <person name="Pippel M."/>
            <person name="Attardo G.M."/>
            <person name="Benoit J.B."/>
            <person name="Bornberg-Bauer E."/>
            <person name="Tobe S.S."/>
        </authorList>
    </citation>
    <scope>NUCLEOTIDE SEQUENCE</scope>
    <source>
        <strain evidence="2">Stay&amp;Tobe</strain>
    </source>
</reference>
<dbReference type="Proteomes" id="UP001233999">
    <property type="component" value="Unassembled WGS sequence"/>
</dbReference>
<gene>
    <name evidence="2" type="ORF">L9F63_006046</name>
</gene>
<protein>
    <submittedName>
        <fullName evidence="2">Uncharacterized protein</fullName>
    </submittedName>
</protein>
<evidence type="ECO:0000313" key="2">
    <source>
        <dbReference type="EMBL" id="KAJ9577366.1"/>
    </source>
</evidence>
<proteinExistence type="predicted"/>
<feature type="signal peptide" evidence="1">
    <location>
        <begin position="1"/>
        <end position="19"/>
    </location>
</feature>
<reference evidence="2" key="2">
    <citation type="submission" date="2023-05" db="EMBL/GenBank/DDBJ databases">
        <authorList>
            <person name="Fouks B."/>
        </authorList>
    </citation>
    <scope>NUCLEOTIDE SEQUENCE</scope>
    <source>
        <strain evidence="2">Stay&amp;Tobe</strain>
        <tissue evidence="2">Testes</tissue>
    </source>
</reference>